<evidence type="ECO:0000313" key="3">
    <source>
        <dbReference type="Proteomes" id="UP000251993"/>
    </source>
</evidence>
<accession>A0A344TKN8</accession>
<dbReference type="OrthoDB" id="1049480at2"/>
<keyword evidence="1" id="KW-0472">Membrane</keyword>
<evidence type="ECO:0008006" key="4">
    <source>
        <dbReference type="Google" id="ProtNLM"/>
    </source>
</evidence>
<dbReference type="AlphaFoldDB" id="A0A344TKN8"/>
<feature type="transmembrane region" description="Helical" evidence="1">
    <location>
        <begin position="31"/>
        <end position="53"/>
    </location>
</feature>
<feature type="transmembrane region" description="Helical" evidence="1">
    <location>
        <begin position="194"/>
        <end position="213"/>
    </location>
</feature>
<dbReference type="RefSeq" id="WP_114067993.1">
    <property type="nucleotide sequence ID" value="NZ_CP030850.1"/>
</dbReference>
<gene>
    <name evidence="2" type="ORF">DR864_16345</name>
</gene>
<protein>
    <recommendedName>
        <fullName evidence="4">Membrane domain of glycerophosphoryl diester phosphodiesterase</fullName>
    </recommendedName>
</protein>
<name>A0A344TKN8_9BACT</name>
<reference evidence="2 3" key="1">
    <citation type="submission" date="2018-07" db="EMBL/GenBank/DDBJ databases">
        <title>Genome sequencing of Runella.</title>
        <authorList>
            <person name="Baek M.-G."/>
            <person name="Yi H."/>
        </authorList>
    </citation>
    <scope>NUCLEOTIDE SEQUENCE [LARGE SCALE GENOMIC DNA]</scope>
    <source>
        <strain evidence="2 3">HYN0085</strain>
    </source>
</reference>
<keyword evidence="1" id="KW-0812">Transmembrane</keyword>
<proteinExistence type="predicted"/>
<evidence type="ECO:0000256" key="1">
    <source>
        <dbReference type="SAM" id="Phobius"/>
    </source>
</evidence>
<feature type="transmembrane region" description="Helical" evidence="1">
    <location>
        <begin position="233"/>
        <end position="259"/>
    </location>
</feature>
<dbReference type="KEGG" id="run:DR864_16345"/>
<feature type="transmembrane region" description="Helical" evidence="1">
    <location>
        <begin position="84"/>
        <end position="107"/>
    </location>
</feature>
<feature type="transmembrane region" description="Helical" evidence="1">
    <location>
        <begin position="155"/>
        <end position="173"/>
    </location>
</feature>
<evidence type="ECO:0000313" key="2">
    <source>
        <dbReference type="EMBL" id="AXE19209.1"/>
    </source>
</evidence>
<organism evidence="2 3">
    <name type="scientific">Runella rosea</name>
    <dbReference type="NCBI Taxonomy" id="2259595"/>
    <lineage>
        <taxon>Bacteria</taxon>
        <taxon>Pseudomonadati</taxon>
        <taxon>Bacteroidota</taxon>
        <taxon>Cytophagia</taxon>
        <taxon>Cytophagales</taxon>
        <taxon>Spirosomataceae</taxon>
        <taxon>Runella</taxon>
    </lineage>
</organism>
<keyword evidence="1" id="KW-1133">Transmembrane helix</keyword>
<keyword evidence="3" id="KW-1185">Reference proteome</keyword>
<feature type="transmembrane region" description="Helical" evidence="1">
    <location>
        <begin position="128"/>
        <end position="149"/>
    </location>
</feature>
<dbReference type="EMBL" id="CP030850">
    <property type="protein sequence ID" value="AXE19209.1"/>
    <property type="molecule type" value="Genomic_DNA"/>
</dbReference>
<dbReference type="Proteomes" id="UP000251993">
    <property type="component" value="Chromosome"/>
</dbReference>
<sequence length="295" mass="32831">MKPPIQLQQERDFGQKINVTFEFIIQNFKPLMLSLLYIAGPPALIGGFFMGAYQSNMLSLQQQILGSDDVDSSLSSIYSMGSSMLLLFIFLGAASLAATLVVNAYLIEYEKGNRDITPEIMWNRVKEYIGKGVGFSIVMVAAVIVATMFFLLPGIYVGVTLSLMYMVMMRENLGLEATFRRCFYLINDKWWSTFGLLMIMGIISGIIGYVFQIPTMIITFSSILQIGDGINTFWTTVGGVIGTVGSVLVRSLVLVALGFQYYNLVERRDGSGILGAIEDIGKNDTPRIDRREEEF</sequence>